<dbReference type="PANTHER" id="PTHR42041:SF1">
    <property type="entry name" value="DNA ENDONUCLEASE ACTIVATOR CTP1 C-TERMINAL DOMAIN-CONTAINING PROTEIN"/>
    <property type="match status" value="1"/>
</dbReference>
<keyword evidence="4" id="KW-1185">Reference proteome</keyword>
<feature type="region of interest" description="Disordered" evidence="2">
    <location>
        <begin position="1"/>
        <end position="60"/>
    </location>
</feature>
<proteinExistence type="predicted"/>
<feature type="region of interest" description="Disordered" evidence="2">
    <location>
        <begin position="731"/>
        <end position="781"/>
    </location>
</feature>
<dbReference type="HOGENOM" id="CLU_317602_0_0_1"/>
<sequence>MDTAGSYQSQGPAPTNSPLRQLSSEQMNQRIPQSPSLPNFNDENVRASFHRSRESISSDVQSKVAFLNNLSTPSSPTKNFRGFGHTPTNGALQRALLGFEESQASLASAEAEIEKLKEQVKSGKHRERMVSERIESLMDQLQTERESRSNDKKFYVAEVKKCRKQTYQAELNQLETQEKLKEARQELKRAHAEVAAERTKKEEARQEAFERAYAVSGLTEEIETLKTTLTALEKERDAAVLELKTAPVREPTPGTAEEKLVPISFSPVTDPAADNNNSPTTPRPLKRSHAQTRHSQRADATSPTLSLHQCCKTRSDVLEPFWTDFVERDRMLKEYGDEVYTFEDHINSLYSEVEGTREIVERQQGQIDFLKMECQAGCCACKRAEKRGERYIFDTEFERIRDQRAAKKRKVQETPAAQQLYAKTTQPTPAQADAQQTVASEPEMSVVEEAVQVPLPSPTDQEFASGNPSPEPTAVLEDMTQVMVEPGKATTCFTFSTSTSAHVDSRMETPLPVHARSAIESSEVDLFDVTQPRHHPPRPSTAMGILTITSPERSPIRMVPDSPQPSTLPSRSATALDEHPAYSSHTTRIALKDSPESGHRRAQSRPNIRSHSQTRSPLTKSETVRNFDKSTSASPAASTVFPMTPMLKNQRALAQQTVTTTTTVPLRDVDDDSNSLGHRTPASLRGHSQSHTQPIHIPLQSEPAPDTQLLKGITGTPVSRDAALAQIRARRDRARSMNMKKMDAGSKTPGSARRGINLRDGMTRENRDVSVASVQTAPGRF</sequence>
<dbReference type="AlphaFoldDB" id="W2SDE8"/>
<evidence type="ECO:0000313" key="3">
    <source>
        <dbReference type="EMBL" id="ETN46756.1"/>
    </source>
</evidence>
<feature type="region of interest" description="Disordered" evidence="2">
    <location>
        <begin position="405"/>
        <end position="434"/>
    </location>
</feature>
<dbReference type="EMBL" id="KB822711">
    <property type="protein sequence ID" value="ETN46756.1"/>
    <property type="molecule type" value="Genomic_DNA"/>
</dbReference>
<feature type="compositionally biased region" description="Polar residues" evidence="2">
    <location>
        <begin position="564"/>
        <end position="573"/>
    </location>
</feature>
<feature type="compositionally biased region" description="Basic residues" evidence="2">
    <location>
        <begin position="284"/>
        <end position="295"/>
    </location>
</feature>
<reference evidence="3 4" key="1">
    <citation type="submission" date="2013-03" db="EMBL/GenBank/DDBJ databases">
        <title>The Genome Sequence of Phialophora europaea CBS 101466.</title>
        <authorList>
            <consortium name="The Broad Institute Genomics Platform"/>
            <person name="Cuomo C."/>
            <person name="de Hoog S."/>
            <person name="Gorbushina A."/>
            <person name="Walker B."/>
            <person name="Young S.K."/>
            <person name="Zeng Q."/>
            <person name="Gargeya S."/>
            <person name="Fitzgerald M."/>
            <person name="Haas B."/>
            <person name="Abouelleil A."/>
            <person name="Allen A.W."/>
            <person name="Alvarado L."/>
            <person name="Arachchi H.M."/>
            <person name="Berlin A.M."/>
            <person name="Chapman S.B."/>
            <person name="Gainer-Dewar J."/>
            <person name="Goldberg J."/>
            <person name="Griggs A."/>
            <person name="Gujja S."/>
            <person name="Hansen M."/>
            <person name="Howarth C."/>
            <person name="Imamovic A."/>
            <person name="Ireland A."/>
            <person name="Larimer J."/>
            <person name="McCowan C."/>
            <person name="Murphy C."/>
            <person name="Pearson M."/>
            <person name="Poon T.W."/>
            <person name="Priest M."/>
            <person name="Roberts A."/>
            <person name="Saif S."/>
            <person name="Shea T."/>
            <person name="Sisk P."/>
            <person name="Sykes S."/>
            <person name="Wortman J."/>
            <person name="Nusbaum C."/>
            <person name="Birren B."/>
        </authorList>
    </citation>
    <scope>NUCLEOTIDE SEQUENCE [LARGE SCALE GENOMIC DNA]</scope>
    <source>
        <strain evidence="3 4">CBS 101466</strain>
    </source>
</reference>
<dbReference type="Proteomes" id="UP000030752">
    <property type="component" value="Unassembled WGS sequence"/>
</dbReference>
<feature type="region of interest" description="Disordered" evidence="2">
    <location>
        <begin position="553"/>
        <end position="693"/>
    </location>
</feature>
<feature type="compositionally biased region" description="Polar residues" evidence="2">
    <location>
        <begin position="1"/>
        <end position="42"/>
    </location>
</feature>
<dbReference type="OrthoDB" id="4495335at2759"/>
<evidence type="ECO:0000313" key="4">
    <source>
        <dbReference type="Proteomes" id="UP000030752"/>
    </source>
</evidence>
<feature type="region of interest" description="Disordered" evidence="2">
    <location>
        <begin position="266"/>
        <end position="305"/>
    </location>
</feature>
<dbReference type="PANTHER" id="PTHR42041">
    <property type="entry name" value="DNA ENDONUCLEASE ACTIVATOR CTP1 C-TERMINAL DOMAIN-CONTAINING PROTEIN"/>
    <property type="match status" value="1"/>
</dbReference>
<organism evidence="3 4">
    <name type="scientific">Cyphellophora europaea (strain CBS 101466)</name>
    <name type="common">Phialophora europaea</name>
    <dbReference type="NCBI Taxonomy" id="1220924"/>
    <lineage>
        <taxon>Eukaryota</taxon>
        <taxon>Fungi</taxon>
        <taxon>Dikarya</taxon>
        <taxon>Ascomycota</taxon>
        <taxon>Pezizomycotina</taxon>
        <taxon>Eurotiomycetes</taxon>
        <taxon>Chaetothyriomycetidae</taxon>
        <taxon>Chaetothyriales</taxon>
        <taxon>Cyphellophoraceae</taxon>
        <taxon>Cyphellophora</taxon>
    </lineage>
</organism>
<feature type="compositionally biased region" description="Low complexity" evidence="2">
    <location>
        <begin position="422"/>
        <end position="434"/>
    </location>
</feature>
<evidence type="ECO:0000256" key="2">
    <source>
        <dbReference type="SAM" id="MobiDB-lite"/>
    </source>
</evidence>
<feature type="compositionally biased region" description="Basic and acidic residues" evidence="2">
    <location>
        <begin position="590"/>
        <end position="599"/>
    </location>
</feature>
<gene>
    <name evidence="3" type="ORF">HMPREF1541_00945</name>
</gene>
<name>W2SDE8_CYPE1</name>
<feature type="coiled-coil region" evidence="1">
    <location>
        <begin position="99"/>
        <end position="126"/>
    </location>
</feature>
<dbReference type="RefSeq" id="XP_008711468.1">
    <property type="nucleotide sequence ID" value="XM_008713246.1"/>
</dbReference>
<dbReference type="VEuPathDB" id="FungiDB:HMPREF1541_00945"/>
<feature type="compositionally biased region" description="Polar residues" evidence="2">
    <location>
        <begin position="772"/>
        <end position="781"/>
    </location>
</feature>
<keyword evidence="1" id="KW-0175">Coiled coil</keyword>
<dbReference type="STRING" id="1220924.W2SDE8"/>
<protein>
    <submittedName>
        <fullName evidence="3">Uncharacterized protein</fullName>
    </submittedName>
</protein>
<accession>W2SDE8</accession>
<dbReference type="InParanoid" id="W2SDE8"/>
<dbReference type="GeneID" id="19968284"/>
<evidence type="ECO:0000256" key="1">
    <source>
        <dbReference type="SAM" id="Coils"/>
    </source>
</evidence>
<feature type="coiled-coil region" evidence="1">
    <location>
        <begin position="157"/>
        <end position="242"/>
    </location>
</feature>
<dbReference type="eggNOG" id="ENOG502RY7V">
    <property type="taxonomic scope" value="Eukaryota"/>
</dbReference>
<feature type="compositionally biased region" description="Polar residues" evidence="2">
    <location>
        <begin position="604"/>
        <end position="621"/>
    </location>
</feature>